<dbReference type="Gene3D" id="3.30.230.10">
    <property type="match status" value="1"/>
</dbReference>
<keyword evidence="5 18" id="KW-0444">Lipid biosynthesis</keyword>
<keyword evidence="10 18" id="KW-0067">ATP-binding</keyword>
<keyword evidence="15 18" id="KW-1207">Sterol metabolism</keyword>
<dbReference type="Pfam" id="PF08544">
    <property type="entry name" value="GHMP_kinases_C"/>
    <property type="match status" value="1"/>
</dbReference>
<evidence type="ECO:0000256" key="2">
    <source>
        <dbReference type="ARBA" id="ARBA00006495"/>
    </source>
</evidence>
<name>A0A3R7N861_PENVA</name>
<dbReference type="InterPro" id="IPR036554">
    <property type="entry name" value="GHMP_kinase_C_sf"/>
</dbReference>
<reference evidence="21 22" key="2">
    <citation type="submission" date="2019-01" db="EMBL/GenBank/DDBJ databases">
        <title>The decoding of complex shrimp genome reveals the adaptation for benthos swimmer, frequently molting mechanism and breeding impact on genome.</title>
        <authorList>
            <person name="Sun Y."/>
            <person name="Gao Y."/>
            <person name="Yu Y."/>
        </authorList>
    </citation>
    <scope>NUCLEOTIDE SEQUENCE [LARGE SCALE GENOMIC DNA]</scope>
    <source>
        <tissue evidence="21">Muscle</tissue>
    </source>
</reference>
<feature type="domain" description="GHMP kinase C-terminal" evidence="20">
    <location>
        <begin position="250"/>
        <end position="301"/>
    </location>
</feature>
<dbReference type="STRING" id="6689.A0A3R7N861"/>
<dbReference type="GO" id="GO:0005524">
    <property type="term" value="F:ATP binding"/>
    <property type="evidence" value="ECO:0007669"/>
    <property type="project" value="UniProtKB-KW"/>
</dbReference>
<dbReference type="OrthoDB" id="1652964at2759"/>
<dbReference type="InterPro" id="IPR006205">
    <property type="entry name" value="Mev_gal_kin"/>
</dbReference>
<evidence type="ECO:0000256" key="12">
    <source>
        <dbReference type="ARBA" id="ARBA00022955"/>
    </source>
</evidence>
<evidence type="ECO:0000259" key="20">
    <source>
        <dbReference type="Pfam" id="PF08544"/>
    </source>
</evidence>
<comment type="similarity">
    <text evidence="2 18">Belongs to the GHMP kinase family. Mevalonate kinase subfamily.</text>
</comment>
<evidence type="ECO:0000256" key="9">
    <source>
        <dbReference type="ARBA" id="ARBA00022777"/>
    </source>
</evidence>
<evidence type="ECO:0000256" key="11">
    <source>
        <dbReference type="ARBA" id="ARBA00022842"/>
    </source>
</evidence>
<dbReference type="SUPFAM" id="SSF55060">
    <property type="entry name" value="GHMP Kinase, C-terminal domain"/>
    <property type="match status" value="1"/>
</dbReference>
<dbReference type="PANTHER" id="PTHR43290:SF2">
    <property type="entry name" value="MEVALONATE KINASE"/>
    <property type="match status" value="1"/>
</dbReference>
<accession>A0A3R7N861</accession>
<dbReference type="GO" id="GO:0004496">
    <property type="term" value="F:mevalonate kinase activity"/>
    <property type="evidence" value="ECO:0007669"/>
    <property type="project" value="UniProtKB-EC"/>
</dbReference>
<comment type="pathway">
    <text evidence="17 18">Isoprenoid biosynthesis; isopentenyl diphosphate biosynthesis via mevalonate pathway; isopentenyl diphosphate from (R)-mevalonate: step 1/3.</text>
</comment>
<keyword evidence="6 18" id="KW-0808">Transferase</keyword>
<evidence type="ECO:0000256" key="1">
    <source>
        <dbReference type="ARBA" id="ARBA00004496"/>
    </source>
</evidence>
<evidence type="ECO:0000256" key="17">
    <source>
        <dbReference type="ARBA" id="ARBA00029438"/>
    </source>
</evidence>
<dbReference type="SUPFAM" id="SSF54211">
    <property type="entry name" value="Ribosomal protein S5 domain 2-like"/>
    <property type="match status" value="1"/>
</dbReference>
<keyword evidence="12 18" id="KW-0752">Steroid biosynthesis</keyword>
<proteinExistence type="inferred from homology"/>
<reference evidence="21 22" key="1">
    <citation type="submission" date="2018-04" db="EMBL/GenBank/DDBJ databases">
        <authorList>
            <person name="Zhang X."/>
            <person name="Yuan J."/>
            <person name="Li F."/>
            <person name="Xiang J."/>
        </authorList>
    </citation>
    <scope>NUCLEOTIDE SEQUENCE [LARGE SCALE GENOMIC DNA]</scope>
    <source>
        <tissue evidence="21">Muscle</tissue>
    </source>
</reference>
<evidence type="ECO:0000256" key="7">
    <source>
        <dbReference type="ARBA" id="ARBA00022723"/>
    </source>
</evidence>
<dbReference type="GO" id="GO:0006695">
    <property type="term" value="P:cholesterol biosynthetic process"/>
    <property type="evidence" value="ECO:0007669"/>
    <property type="project" value="TreeGrafter"/>
</dbReference>
<dbReference type="FunFam" id="3.30.70.890:FF:000003">
    <property type="entry name" value="Mevalonate kinase"/>
    <property type="match status" value="1"/>
</dbReference>
<keyword evidence="9 18" id="KW-0418">Kinase</keyword>
<evidence type="ECO:0000256" key="3">
    <source>
        <dbReference type="ARBA" id="ARBA00012103"/>
    </source>
</evidence>
<keyword evidence="4 18" id="KW-0963">Cytoplasm</keyword>
<evidence type="ECO:0000256" key="15">
    <source>
        <dbReference type="ARBA" id="ARBA00023166"/>
    </source>
</evidence>
<evidence type="ECO:0000256" key="18">
    <source>
        <dbReference type="RuleBase" id="RU363087"/>
    </source>
</evidence>
<evidence type="ECO:0000256" key="14">
    <source>
        <dbReference type="ARBA" id="ARBA00023098"/>
    </source>
</evidence>
<evidence type="ECO:0000256" key="6">
    <source>
        <dbReference type="ARBA" id="ARBA00022679"/>
    </source>
</evidence>
<sequence>MSGEDASWSGEVRVSAPGKVILHGEHSVVYGKRAVALGLDLRTHLTVSAAADSVSLCLPDVDISKTWSLEELRALWKQMGGAQAPDAAPLADAQAALLRSQLPTGAGLGSSAAYAVCLSGALLTSQGRLDPGEGRANLEKVCRWAFRSEQIIHGTPSGIDNSICTYGGAVNFKGGASTPVEVPPLQVLLVNTKVPRSTKALISGVRERRERHPSAIDPILDSLDALAERGIQALHDLASATRDQDRAAAHETIAELIEINQGLLCALGVSHPSLDRLVALAQANGLRAKLTGAGGGGFGIVVEGLAGKEDVAKCCLDLETHGYQVWRTRLGAPGFTIHHAQ</sequence>
<keyword evidence="14 18" id="KW-0443">Lipid metabolism</keyword>
<evidence type="ECO:0000259" key="19">
    <source>
        <dbReference type="Pfam" id="PF00288"/>
    </source>
</evidence>
<dbReference type="PROSITE" id="PS00627">
    <property type="entry name" value="GHMP_KINASES_ATP"/>
    <property type="match status" value="1"/>
</dbReference>
<evidence type="ECO:0000256" key="16">
    <source>
        <dbReference type="ARBA" id="ARBA00023221"/>
    </source>
</evidence>
<keyword evidence="11" id="KW-0460">Magnesium</keyword>
<comment type="catalytic activity">
    <reaction evidence="18">
        <text>(R)-mevalonate + ATP = (R)-5-phosphomevalonate + ADP + H(+)</text>
        <dbReference type="Rhea" id="RHEA:17065"/>
        <dbReference type="ChEBI" id="CHEBI:15378"/>
        <dbReference type="ChEBI" id="CHEBI:30616"/>
        <dbReference type="ChEBI" id="CHEBI:36464"/>
        <dbReference type="ChEBI" id="CHEBI:58146"/>
        <dbReference type="ChEBI" id="CHEBI:456216"/>
        <dbReference type="EC" id="2.7.1.36"/>
    </reaction>
</comment>
<keyword evidence="13 18" id="KW-0756">Sterol biosynthesis</keyword>
<keyword evidence="7" id="KW-0479">Metal-binding</keyword>
<gene>
    <name evidence="21" type="ORF">C7M84_001414</name>
</gene>
<dbReference type="InterPro" id="IPR013750">
    <property type="entry name" value="GHMP_kinase_C_dom"/>
</dbReference>
<comment type="caution">
    <text evidence="21">The sequence shown here is derived from an EMBL/GenBank/DDBJ whole genome shotgun (WGS) entry which is preliminary data.</text>
</comment>
<keyword evidence="8 18" id="KW-0547">Nucleotide-binding</keyword>
<evidence type="ECO:0000256" key="8">
    <source>
        <dbReference type="ARBA" id="ARBA00022741"/>
    </source>
</evidence>
<dbReference type="Gene3D" id="3.30.70.890">
    <property type="entry name" value="GHMP kinase, C-terminal domain"/>
    <property type="match status" value="1"/>
</dbReference>
<keyword evidence="16 18" id="KW-0753">Steroid metabolism</keyword>
<dbReference type="GO" id="GO:0046872">
    <property type="term" value="F:metal ion binding"/>
    <property type="evidence" value="ECO:0007669"/>
    <property type="project" value="UniProtKB-KW"/>
</dbReference>
<dbReference type="PRINTS" id="PR00959">
    <property type="entry name" value="MEVGALKINASE"/>
</dbReference>
<evidence type="ECO:0000256" key="13">
    <source>
        <dbReference type="ARBA" id="ARBA00023011"/>
    </source>
</evidence>
<dbReference type="EC" id="2.7.1.36" evidence="3 18"/>
<dbReference type="Pfam" id="PF00288">
    <property type="entry name" value="GHMP_kinases_N"/>
    <property type="match status" value="1"/>
</dbReference>
<dbReference type="AlphaFoldDB" id="A0A3R7N861"/>
<evidence type="ECO:0000313" key="21">
    <source>
        <dbReference type="EMBL" id="ROT79846.1"/>
    </source>
</evidence>
<dbReference type="GO" id="GO:0019287">
    <property type="term" value="P:isopentenyl diphosphate biosynthetic process, mevalonate pathway"/>
    <property type="evidence" value="ECO:0007669"/>
    <property type="project" value="UniProtKB-UniPathway"/>
</dbReference>
<organism evidence="21 22">
    <name type="scientific">Penaeus vannamei</name>
    <name type="common">Whiteleg shrimp</name>
    <name type="synonym">Litopenaeus vannamei</name>
    <dbReference type="NCBI Taxonomy" id="6689"/>
    <lineage>
        <taxon>Eukaryota</taxon>
        <taxon>Metazoa</taxon>
        <taxon>Ecdysozoa</taxon>
        <taxon>Arthropoda</taxon>
        <taxon>Crustacea</taxon>
        <taxon>Multicrustacea</taxon>
        <taxon>Malacostraca</taxon>
        <taxon>Eumalacostraca</taxon>
        <taxon>Eucarida</taxon>
        <taxon>Decapoda</taxon>
        <taxon>Dendrobranchiata</taxon>
        <taxon>Penaeoidea</taxon>
        <taxon>Penaeidae</taxon>
        <taxon>Penaeus</taxon>
    </lineage>
</organism>
<dbReference type="InterPro" id="IPR006203">
    <property type="entry name" value="GHMP_knse_ATP-bd_CS"/>
</dbReference>
<evidence type="ECO:0000313" key="22">
    <source>
        <dbReference type="Proteomes" id="UP000283509"/>
    </source>
</evidence>
<feature type="domain" description="GHMP kinase N-terminal" evidence="19">
    <location>
        <begin position="98"/>
        <end position="168"/>
    </location>
</feature>
<dbReference type="Proteomes" id="UP000283509">
    <property type="component" value="Unassembled WGS sequence"/>
</dbReference>
<dbReference type="GO" id="GO:0005829">
    <property type="term" value="C:cytosol"/>
    <property type="evidence" value="ECO:0007669"/>
    <property type="project" value="TreeGrafter"/>
</dbReference>
<dbReference type="EMBL" id="QCYY01001184">
    <property type="protein sequence ID" value="ROT79846.1"/>
    <property type="molecule type" value="Genomic_DNA"/>
</dbReference>
<dbReference type="InterPro" id="IPR014721">
    <property type="entry name" value="Ribsml_uS5_D2-typ_fold_subgr"/>
</dbReference>
<evidence type="ECO:0000256" key="10">
    <source>
        <dbReference type="ARBA" id="ARBA00022840"/>
    </source>
</evidence>
<dbReference type="InterPro" id="IPR006204">
    <property type="entry name" value="GHMP_kinase_N_dom"/>
</dbReference>
<dbReference type="PANTHER" id="PTHR43290">
    <property type="entry name" value="MEVALONATE KINASE"/>
    <property type="match status" value="1"/>
</dbReference>
<evidence type="ECO:0000256" key="4">
    <source>
        <dbReference type="ARBA" id="ARBA00022490"/>
    </source>
</evidence>
<evidence type="ECO:0000256" key="5">
    <source>
        <dbReference type="ARBA" id="ARBA00022516"/>
    </source>
</evidence>
<keyword evidence="22" id="KW-1185">Reference proteome</keyword>
<dbReference type="UniPathway" id="UPA00057">
    <property type="reaction ID" value="UER00098"/>
</dbReference>
<comment type="subcellular location">
    <subcellularLocation>
        <location evidence="1 18">Cytoplasm</location>
    </subcellularLocation>
</comment>
<dbReference type="NCBIfam" id="TIGR00549">
    <property type="entry name" value="mevalon_kin"/>
    <property type="match status" value="1"/>
</dbReference>
<dbReference type="InterPro" id="IPR020568">
    <property type="entry name" value="Ribosomal_Su5_D2-typ_SF"/>
</dbReference>
<protein>
    <recommendedName>
        <fullName evidence="3 18">Mevalonate kinase</fullName>
        <shortName evidence="18">MK</shortName>
        <ecNumber evidence="3 18">2.7.1.36</ecNumber>
    </recommendedName>
</protein>